<sequence length="77" mass="9272">QSNRKSDDKVKAVGEDEEIIQAELQRLKTIYEFDKKRNKPSSFNFKFLTQNLNEKLDKSLTVKQFRKIVEGMDWYER</sequence>
<accession>X1AID6</accession>
<protein>
    <submittedName>
        <fullName evidence="1">Uncharacterized protein</fullName>
    </submittedName>
</protein>
<comment type="caution">
    <text evidence="1">The sequence shown here is derived from an EMBL/GenBank/DDBJ whole genome shotgun (WGS) entry which is preliminary data.</text>
</comment>
<proteinExistence type="predicted"/>
<evidence type="ECO:0000313" key="1">
    <source>
        <dbReference type="EMBL" id="GAG81829.1"/>
    </source>
</evidence>
<organism evidence="1">
    <name type="scientific">marine sediment metagenome</name>
    <dbReference type="NCBI Taxonomy" id="412755"/>
    <lineage>
        <taxon>unclassified sequences</taxon>
        <taxon>metagenomes</taxon>
        <taxon>ecological metagenomes</taxon>
    </lineage>
</organism>
<reference evidence="1" key="1">
    <citation type="journal article" date="2014" name="Front. Microbiol.">
        <title>High frequency of phylogenetically diverse reductive dehalogenase-homologous genes in deep subseafloor sedimentary metagenomes.</title>
        <authorList>
            <person name="Kawai M."/>
            <person name="Futagami T."/>
            <person name="Toyoda A."/>
            <person name="Takaki Y."/>
            <person name="Nishi S."/>
            <person name="Hori S."/>
            <person name="Arai W."/>
            <person name="Tsubouchi T."/>
            <person name="Morono Y."/>
            <person name="Uchiyama I."/>
            <person name="Ito T."/>
            <person name="Fujiyama A."/>
            <person name="Inagaki F."/>
            <person name="Takami H."/>
        </authorList>
    </citation>
    <scope>NUCLEOTIDE SEQUENCE</scope>
    <source>
        <strain evidence="1">Expedition CK06-06</strain>
    </source>
</reference>
<feature type="non-terminal residue" evidence="1">
    <location>
        <position position="1"/>
    </location>
</feature>
<name>X1AID6_9ZZZZ</name>
<gene>
    <name evidence="1" type="ORF">S01H4_23947</name>
</gene>
<dbReference type="EMBL" id="BART01011186">
    <property type="protein sequence ID" value="GAG81829.1"/>
    <property type="molecule type" value="Genomic_DNA"/>
</dbReference>
<dbReference type="AlphaFoldDB" id="X1AID6"/>